<dbReference type="AlphaFoldDB" id="A0A1L5NUQ3"/>
<dbReference type="SFLD" id="SFLDG00358">
    <property type="entry name" value="Main_(cytGST)"/>
    <property type="match status" value="1"/>
</dbReference>
<dbReference type="InterPro" id="IPR040079">
    <property type="entry name" value="Glutathione_S-Trfase"/>
</dbReference>
<dbReference type="EMBL" id="CP017105">
    <property type="protein sequence ID" value="APO71637.1"/>
    <property type="molecule type" value="Genomic_DNA"/>
</dbReference>
<dbReference type="CDD" id="cd03188">
    <property type="entry name" value="GST_C_Beta"/>
    <property type="match status" value="1"/>
</dbReference>
<dbReference type="PROSITE" id="PS50404">
    <property type="entry name" value="GST_NTER"/>
    <property type="match status" value="1"/>
</dbReference>
<gene>
    <name evidence="3" type="primary">gstA-2</name>
    <name evidence="3" type="ORF">IE4872_PD01110</name>
</gene>
<feature type="domain" description="GST N-terminal" evidence="1">
    <location>
        <begin position="1"/>
        <end position="83"/>
    </location>
</feature>
<sequence length="208" mass="22888">MKLYYAPGTCALSPHIVALEAGVPLELERVDIRKTPHLSEAGVDFVTINPNLYVPVLELDDGSVLTEGVAIIQFLADLKPDAGLVPALGSPERYRFQAWLNFIATELHRMYSPWLFHPECGTQAQDVARRKIAERLEFVEDHLARSGPFLLGDRFTAADAYLFTIAGWSDFTKIDLVAFPRLGDFMARAGARPTVQAAMAAEGMKVAA</sequence>
<dbReference type="SFLD" id="SFLDS00019">
    <property type="entry name" value="Glutathione_Transferase_(cytos"/>
    <property type="match status" value="1"/>
</dbReference>
<dbReference type="CDD" id="cd03057">
    <property type="entry name" value="GST_N_Beta"/>
    <property type="match status" value="1"/>
</dbReference>
<dbReference type="PANTHER" id="PTHR44051">
    <property type="entry name" value="GLUTATHIONE S-TRANSFERASE-RELATED"/>
    <property type="match status" value="1"/>
</dbReference>
<dbReference type="SUPFAM" id="SSF47616">
    <property type="entry name" value="GST C-terminal domain-like"/>
    <property type="match status" value="1"/>
</dbReference>
<dbReference type="SFLD" id="SFLDG01150">
    <property type="entry name" value="Main.1:_Beta-like"/>
    <property type="match status" value="1"/>
</dbReference>
<evidence type="ECO:0000259" key="2">
    <source>
        <dbReference type="PROSITE" id="PS50405"/>
    </source>
</evidence>
<feature type="domain" description="GST C-terminal" evidence="2">
    <location>
        <begin position="89"/>
        <end position="208"/>
    </location>
</feature>
<organism evidence="3 4">
    <name type="scientific">Rhizobium gallicum</name>
    <dbReference type="NCBI Taxonomy" id="56730"/>
    <lineage>
        <taxon>Bacteria</taxon>
        <taxon>Pseudomonadati</taxon>
        <taxon>Pseudomonadota</taxon>
        <taxon>Alphaproteobacteria</taxon>
        <taxon>Hyphomicrobiales</taxon>
        <taxon>Rhizobiaceae</taxon>
        <taxon>Rhizobium/Agrobacterium group</taxon>
        <taxon>Rhizobium</taxon>
    </lineage>
</organism>
<dbReference type="InterPro" id="IPR004045">
    <property type="entry name" value="Glutathione_S-Trfase_N"/>
</dbReference>
<keyword evidence="3" id="KW-0808">Transferase</keyword>
<dbReference type="InterPro" id="IPR010987">
    <property type="entry name" value="Glutathione-S-Trfase_C-like"/>
</dbReference>
<evidence type="ECO:0000313" key="4">
    <source>
        <dbReference type="Proteomes" id="UP000184749"/>
    </source>
</evidence>
<proteinExistence type="predicted"/>
<reference evidence="3 4" key="1">
    <citation type="submission" date="2016-09" db="EMBL/GenBank/DDBJ databases">
        <title>The complete genome sequences of Rhizobium gallicum, symbiovars gallicum and phaseoli, symbionts associated to common bean (Phaseolus vulgaris).</title>
        <authorList>
            <person name="Bustos P."/>
            <person name="Santamaria R.I."/>
            <person name="Perez-Carrascal O.M."/>
            <person name="Juarez S."/>
            <person name="Lozano L."/>
            <person name="Martinez-Flores I."/>
            <person name="Martinez-Romero E."/>
            <person name="Cevallos M."/>
            <person name="Romero D."/>
            <person name="Davila G."/>
            <person name="Gonzalez V."/>
        </authorList>
    </citation>
    <scope>NUCLEOTIDE SEQUENCE [LARGE SCALE GENOMIC DNA]</scope>
    <source>
        <strain evidence="3 4">IE4872</strain>
        <plasmid evidence="4">prgalie4872d</plasmid>
    </source>
</reference>
<dbReference type="Gene3D" id="1.20.1050.10">
    <property type="match status" value="1"/>
</dbReference>
<dbReference type="NCBIfam" id="NF007831">
    <property type="entry name" value="PRK10542.1"/>
    <property type="match status" value="1"/>
</dbReference>
<dbReference type="PROSITE" id="PS50405">
    <property type="entry name" value="GST_CTER"/>
    <property type="match status" value="1"/>
</dbReference>
<name>A0A1L5NUQ3_9HYPH</name>
<dbReference type="Proteomes" id="UP000184749">
    <property type="component" value="Plasmid pRgalIE4872d"/>
</dbReference>
<dbReference type="EC" id="2.5.1.18" evidence="3"/>
<dbReference type="Pfam" id="PF13410">
    <property type="entry name" value="GST_C_2"/>
    <property type="match status" value="1"/>
</dbReference>
<dbReference type="OrthoDB" id="7583243at2"/>
<keyword evidence="3" id="KW-0614">Plasmid</keyword>
<protein>
    <submittedName>
        <fullName evidence="3">Glutathione S-transferase protein GstA 2</fullName>
        <ecNumber evidence="3">2.5.1.18</ecNumber>
    </submittedName>
</protein>
<geneLocation type="plasmid" evidence="4">
    <name>prgalie4872d</name>
</geneLocation>
<dbReference type="SUPFAM" id="SSF52833">
    <property type="entry name" value="Thioredoxin-like"/>
    <property type="match status" value="1"/>
</dbReference>
<evidence type="ECO:0000259" key="1">
    <source>
        <dbReference type="PROSITE" id="PS50404"/>
    </source>
</evidence>
<dbReference type="Gene3D" id="3.40.30.10">
    <property type="entry name" value="Glutaredoxin"/>
    <property type="match status" value="1"/>
</dbReference>
<dbReference type="InterPro" id="IPR036282">
    <property type="entry name" value="Glutathione-S-Trfase_C_sf"/>
</dbReference>
<dbReference type="Pfam" id="PF13409">
    <property type="entry name" value="GST_N_2"/>
    <property type="match status" value="1"/>
</dbReference>
<dbReference type="InterPro" id="IPR036249">
    <property type="entry name" value="Thioredoxin-like_sf"/>
</dbReference>
<dbReference type="RefSeq" id="WP_074071916.1">
    <property type="nucleotide sequence ID" value="NZ_CP017105.1"/>
</dbReference>
<evidence type="ECO:0000313" key="3">
    <source>
        <dbReference type="EMBL" id="APO71637.1"/>
    </source>
</evidence>
<dbReference type="GO" id="GO:0004364">
    <property type="term" value="F:glutathione transferase activity"/>
    <property type="evidence" value="ECO:0007669"/>
    <property type="project" value="UniProtKB-EC"/>
</dbReference>
<accession>A0A1L5NUQ3</accession>
<dbReference type="PANTHER" id="PTHR44051:SF8">
    <property type="entry name" value="GLUTATHIONE S-TRANSFERASE GSTA"/>
    <property type="match status" value="1"/>
</dbReference>